<evidence type="ECO:0000259" key="7">
    <source>
        <dbReference type="PROSITE" id="PS50011"/>
    </source>
</evidence>
<evidence type="ECO:0000313" key="8">
    <source>
        <dbReference type="EMBL" id="GMI45051.1"/>
    </source>
</evidence>
<dbReference type="PROSITE" id="PS50011">
    <property type="entry name" value="PROTEIN_KINASE_DOM"/>
    <property type="match status" value="1"/>
</dbReference>
<feature type="compositionally biased region" description="Basic residues" evidence="6">
    <location>
        <begin position="442"/>
        <end position="453"/>
    </location>
</feature>
<gene>
    <name evidence="8" type="ORF">TrCOL_g3324</name>
</gene>
<feature type="compositionally biased region" description="Polar residues" evidence="6">
    <location>
        <begin position="18"/>
        <end position="27"/>
    </location>
</feature>
<organism evidence="8 9">
    <name type="scientific">Triparma columacea</name>
    <dbReference type="NCBI Taxonomy" id="722753"/>
    <lineage>
        <taxon>Eukaryota</taxon>
        <taxon>Sar</taxon>
        <taxon>Stramenopiles</taxon>
        <taxon>Ochrophyta</taxon>
        <taxon>Bolidophyceae</taxon>
        <taxon>Parmales</taxon>
        <taxon>Triparmaceae</taxon>
        <taxon>Triparma</taxon>
    </lineage>
</organism>
<keyword evidence="3" id="KW-0418">Kinase</keyword>
<feature type="compositionally biased region" description="Low complexity" evidence="6">
    <location>
        <begin position="41"/>
        <end position="56"/>
    </location>
</feature>
<feature type="compositionally biased region" description="Basic and acidic residues" evidence="6">
    <location>
        <begin position="500"/>
        <end position="535"/>
    </location>
</feature>
<dbReference type="OrthoDB" id="266718at2759"/>
<feature type="compositionally biased region" description="Low complexity" evidence="6">
    <location>
        <begin position="462"/>
        <end position="478"/>
    </location>
</feature>
<proteinExistence type="predicted"/>
<feature type="compositionally biased region" description="Polar residues" evidence="6">
    <location>
        <begin position="71"/>
        <end position="87"/>
    </location>
</feature>
<dbReference type="PANTHER" id="PTHR48016">
    <property type="entry name" value="MAP KINASE KINASE KINASE SSK2-RELATED-RELATED"/>
    <property type="match status" value="1"/>
</dbReference>
<dbReference type="EMBL" id="BRYA01000235">
    <property type="protein sequence ID" value="GMI45051.1"/>
    <property type="molecule type" value="Genomic_DNA"/>
</dbReference>
<dbReference type="InterPro" id="IPR008271">
    <property type="entry name" value="Ser/Thr_kinase_AS"/>
</dbReference>
<dbReference type="PROSITE" id="PS00107">
    <property type="entry name" value="PROTEIN_KINASE_ATP"/>
    <property type="match status" value="1"/>
</dbReference>
<dbReference type="InterPro" id="IPR017441">
    <property type="entry name" value="Protein_kinase_ATP_BS"/>
</dbReference>
<dbReference type="GO" id="GO:0004672">
    <property type="term" value="F:protein kinase activity"/>
    <property type="evidence" value="ECO:0007669"/>
    <property type="project" value="InterPro"/>
</dbReference>
<evidence type="ECO:0000256" key="3">
    <source>
        <dbReference type="ARBA" id="ARBA00022777"/>
    </source>
</evidence>
<accession>A0A9W7GHV7</accession>
<dbReference type="Proteomes" id="UP001165065">
    <property type="component" value="Unassembled WGS sequence"/>
</dbReference>
<feature type="domain" description="Protein kinase" evidence="7">
    <location>
        <begin position="92"/>
        <end position="354"/>
    </location>
</feature>
<keyword evidence="2 5" id="KW-0547">Nucleotide-binding</keyword>
<feature type="binding site" evidence="5">
    <location>
        <position position="122"/>
    </location>
    <ligand>
        <name>ATP</name>
        <dbReference type="ChEBI" id="CHEBI:30616"/>
    </ligand>
</feature>
<feature type="region of interest" description="Disordered" evidence="6">
    <location>
        <begin position="746"/>
        <end position="794"/>
    </location>
</feature>
<dbReference type="SMART" id="SM00220">
    <property type="entry name" value="S_TKc"/>
    <property type="match status" value="1"/>
</dbReference>
<dbReference type="InterPro" id="IPR000719">
    <property type="entry name" value="Prot_kinase_dom"/>
</dbReference>
<protein>
    <recommendedName>
        <fullName evidence="7">Protein kinase domain-containing protein</fullName>
    </recommendedName>
</protein>
<feature type="compositionally biased region" description="Polar residues" evidence="6">
    <location>
        <begin position="588"/>
        <end position="599"/>
    </location>
</feature>
<dbReference type="AlphaFoldDB" id="A0A9W7GHV7"/>
<feature type="compositionally biased region" description="Low complexity" evidence="6">
    <location>
        <begin position="548"/>
        <end position="569"/>
    </location>
</feature>
<reference evidence="9" key="1">
    <citation type="journal article" date="2023" name="Commun. Biol.">
        <title>Genome analysis of Parmales, the sister group of diatoms, reveals the evolutionary specialization of diatoms from phago-mixotrophs to photoautotrophs.</title>
        <authorList>
            <person name="Ban H."/>
            <person name="Sato S."/>
            <person name="Yoshikawa S."/>
            <person name="Yamada K."/>
            <person name="Nakamura Y."/>
            <person name="Ichinomiya M."/>
            <person name="Sato N."/>
            <person name="Blanc-Mathieu R."/>
            <person name="Endo H."/>
            <person name="Kuwata A."/>
            <person name="Ogata H."/>
        </authorList>
    </citation>
    <scope>NUCLEOTIDE SEQUENCE [LARGE SCALE GENOMIC DNA]</scope>
</reference>
<feature type="region of interest" description="Disordered" evidence="6">
    <location>
        <begin position="1"/>
        <end position="93"/>
    </location>
</feature>
<dbReference type="Pfam" id="PF00069">
    <property type="entry name" value="Pkinase"/>
    <property type="match status" value="1"/>
</dbReference>
<feature type="compositionally biased region" description="Basic and acidic residues" evidence="6">
    <location>
        <begin position="776"/>
        <end position="794"/>
    </location>
</feature>
<dbReference type="SUPFAM" id="SSF56112">
    <property type="entry name" value="Protein kinase-like (PK-like)"/>
    <property type="match status" value="1"/>
</dbReference>
<evidence type="ECO:0000256" key="2">
    <source>
        <dbReference type="ARBA" id="ARBA00022741"/>
    </source>
</evidence>
<evidence type="ECO:0000256" key="6">
    <source>
        <dbReference type="SAM" id="MobiDB-lite"/>
    </source>
</evidence>
<comment type="caution">
    <text evidence="8">The sequence shown here is derived from an EMBL/GenBank/DDBJ whole genome shotgun (WGS) entry which is preliminary data.</text>
</comment>
<keyword evidence="1" id="KW-0808">Transferase</keyword>
<dbReference type="InterPro" id="IPR011009">
    <property type="entry name" value="Kinase-like_dom_sf"/>
</dbReference>
<evidence type="ECO:0000313" key="9">
    <source>
        <dbReference type="Proteomes" id="UP001165065"/>
    </source>
</evidence>
<keyword evidence="9" id="KW-1185">Reference proteome</keyword>
<dbReference type="GO" id="GO:0005524">
    <property type="term" value="F:ATP binding"/>
    <property type="evidence" value="ECO:0007669"/>
    <property type="project" value="UniProtKB-UniRule"/>
</dbReference>
<evidence type="ECO:0000256" key="4">
    <source>
        <dbReference type="ARBA" id="ARBA00022840"/>
    </source>
</evidence>
<dbReference type="InterPro" id="IPR050538">
    <property type="entry name" value="MAP_kinase_kinase_kinase"/>
</dbReference>
<dbReference type="PROSITE" id="PS00108">
    <property type="entry name" value="PROTEIN_KINASE_ST"/>
    <property type="match status" value="1"/>
</dbReference>
<dbReference type="Gene3D" id="3.30.200.20">
    <property type="entry name" value="Phosphorylase Kinase, domain 1"/>
    <property type="match status" value="1"/>
</dbReference>
<feature type="region of interest" description="Disordered" evidence="6">
    <location>
        <begin position="428"/>
        <end position="607"/>
    </location>
</feature>
<feature type="compositionally biased region" description="Basic residues" evidence="6">
    <location>
        <begin position="764"/>
        <end position="775"/>
    </location>
</feature>
<evidence type="ECO:0000256" key="1">
    <source>
        <dbReference type="ARBA" id="ARBA00022679"/>
    </source>
</evidence>
<dbReference type="Gene3D" id="1.10.510.10">
    <property type="entry name" value="Transferase(Phosphotransferase) domain 1"/>
    <property type="match status" value="1"/>
</dbReference>
<evidence type="ECO:0000256" key="5">
    <source>
        <dbReference type="PROSITE-ProRule" id="PRU10141"/>
    </source>
</evidence>
<feature type="region of interest" description="Disordered" evidence="6">
    <location>
        <begin position="365"/>
        <end position="389"/>
    </location>
</feature>
<dbReference type="PANTHER" id="PTHR48016:SF56">
    <property type="entry name" value="MAPKK KINASE"/>
    <property type="match status" value="1"/>
</dbReference>
<dbReference type="CDD" id="cd06606">
    <property type="entry name" value="STKc_MAPKKK"/>
    <property type="match status" value="1"/>
</dbReference>
<sequence length="794" mass="87811">MSTSSPPQKPHRTPPTHPNTKNQTTPNHTPPAAGLSPNLLSDASFSPANSASSSEATYSTPAKKPLHLLNDSPSTLKTPPQTPNTRRNVGKWKRGKLIGRGASGQVYIAHLVSNPTNPIAVKQMQLGSHSNAEINSIQNEIDLLKNLRHANVVKYLGTESTDLVLNIFLEYAPGGSLRTQLNTNWGKLSDKKAASCTYQILCGLNYLHEREVFHRDVKGANVLVSSSGRLQLTDFGASRRLGHDSVVSGLKGTPHWMAPEVIKGQQGDSGWAEADVWSVGCTLIEMLTAQMPWSDYPNPMAAMYHIANGEKPPLPDDVLSSISAECKSFIYEFCCCPNAKDRKRVKILLQHPFLTEAVEAGMMEGAEGGEGGAEAMLPGPVTPIDDKGNGNEVVIASELDKKKVRKLPKTPAKSAESALTDAANAASATVAAAATPPSLPKRPSKKDRKKKDKAKQEMGEAQQQQEQEQQQEQQQQEQQQERAPRPLPTPNFDRPLNRGSKTEREPENLKSSDEHKRPTLEQQQEELRQMMEEQSQKIWRKQQEIDAQQEMVWQQQLQQQHLQEQQQPRQPNPMKNSPRKQRTKERSLSQSSQNAQPSPRWSDAMGSRNVSNLQINTNLDDTSRPTGASAGLFVNNTNSYGRSSSSSVVRQQAMEELTRANYQKQVNRKAVSAGVSNACITPQAGLSRQLPPLQQLREHQIMDGQGGGTRMAVQMLPMRQIASAPTAVLQPVIDLLNAEKSSNRLIAPLGSSPNAIHDVEREEKKRRKERRREKQRAKEEAMRRSMELAEKGLL</sequence>
<name>A0A9W7GHV7_9STRA</name>
<keyword evidence="4 5" id="KW-0067">ATP-binding</keyword>